<keyword evidence="3 6" id="KW-1133">Transmembrane helix</keyword>
<dbReference type="SUPFAM" id="SSF144083">
    <property type="entry name" value="Magnesium transport protein CorA, transmembrane region"/>
    <property type="match status" value="1"/>
</dbReference>
<feature type="transmembrane region" description="Helical" evidence="6">
    <location>
        <begin position="51"/>
        <end position="71"/>
    </location>
</feature>
<comment type="subcellular location">
    <subcellularLocation>
        <location evidence="1">Membrane</location>
        <topology evidence="1">Multi-pass membrane protein</topology>
    </subcellularLocation>
</comment>
<evidence type="ECO:0000256" key="6">
    <source>
        <dbReference type="SAM" id="Phobius"/>
    </source>
</evidence>
<evidence type="ECO:0000256" key="5">
    <source>
        <dbReference type="SAM" id="MobiDB-lite"/>
    </source>
</evidence>
<dbReference type="GO" id="GO:0016020">
    <property type="term" value="C:membrane"/>
    <property type="evidence" value="ECO:0007669"/>
    <property type="project" value="UniProtKB-SubCell"/>
</dbReference>
<dbReference type="Pfam" id="PF01544">
    <property type="entry name" value="CorA"/>
    <property type="match status" value="1"/>
</dbReference>
<dbReference type="Proteomes" id="UP001056384">
    <property type="component" value="Chromosome 8"/>
</dbReference>
<accession>A0A9Q9EP36</accession>
<evidence type="ECO:0000313" key="7">
    <source>
        <dbReference type="EMBL" id="USW56118.1"/>
    </source>
</evidence>
<organism evidence="7 8">
    <name type="scientific">Septoria linicola</name>
    <dbReference type="NCBI Taxonomy" id="215465"/>
    <lineage>
        <taxon>Eukaryota</taxon>
        <taxon>Fungi</taxon>
        <taxon>Dikarya</taxon>
        <taxon>Ascomycota</taxon>
        <taxon>Pezizomycotina</taxon>
        <taxon>Dothideomycetes</taxon>
        <taxon>Dothideomycetidae</taxon>
        <taxon>Mycosphaerellales</taxon>
        <taxon>Mycosphaerellaceae</taxon>
        <taxon>Septoria</taxon>
    </lineage>
</organism>
<dbReference type="AlphaFoldDB" id="A0A9Q9EP36"/>
<proteinExistence type="predicted"/>
<evidence type="ECO:0000256" key="2">
    <source>
        <dbReference type="ARBA" id="ARBA00022692"/>
    </source>
</evidence>
<dbReference type="Gene3D" id="1.20.58.340">
    <property type="entry name" value="Magnesium transport protein CorA, transmembrane region"/>
    <property type="match status" value="1"/>
</dbReference>
<evidence type="ECO:0000256" key="1">
    <source>
        <dbReference type="ARBA" id="ARBA00004141"/>
    </source>
</evidence>
<sequence length="113" mass="12572">MNNAMLRESQRAIQQAATVAKLTKLAFLFVPLTLASAFFGMNSTELDNGALSLWVFFAVAIPIVMLSVLLMRTDREQLTRLLGQAKTLLRRRKKPGRHGPDAEDNVDVEMGNI</sequence>
<name>A0A9Q9EP36_9PEZI</name>
<evidence type="ECO:0000256" key="3">
    <source>
        <dbReference type="ARBA" id="ARBA00022989"/>
    </source>
</evidence>
<feature type="transmembrane region" description="Helical" evidence="6">
    <location>
        <begin position="21"/>
        <end position="39"/>
    </location>
</feature>
<reference evidence="7" key="1">
    <citation type="submission" date="2022-06" db="EMBL/GenBank/DDBJ databases">
        <title>Complete genome sequences of two strains of the flax pathogen Septoria linicola.</title>
        <authorList>
            <person name="Lapalu N."/>
            <person name="Simon A."/>
            <person name="Demenou B."/>
            <person name="Paumier D."/>
            <person name="Guillot M.-P."/>
            <person name="Gout L."/>
            <person name="Valade R."/>
        </authorList>
    </citation>
    <scope>NUCLEOTIDE SEQUENCE</scope>
    <source>
        <strain evidence="7">SE15195</strain>
    </source>
</reference>
<evidence type="ECO:0000256" key="4">
    <source>
        <dbReference type="ARBA" id="ARBA00023136"/>
    </source>
</evidence>
<keyword evidence="8" id="KW-1185">Reference proteome</keyword>
<dbReference type="InterPro" id="IPR002523">
    <property type="entry name" value="MgTranspt_CorA/ZnTranspt_ZntB"/>
</dbReference>
<dbReference type="EMBL" id="CP099425">
    <property type="protein sequence ID" value="USW56118.1"/>
    <property type="molecule type" value="Genomic_DNA"/>
</dbReference>
<protein>
    <submittedName>
        <fullName evidence="7">Mg2+ transporter protein, CorA-like/Zinc transport protein ZntB</fullName>
    </submittedName>
</protein>
<keyword evidence="2 6" id="KW-0812">Transmembrane</keyword>
<dbReference type="GO" id="GO:0046873">
    <property type="term" value="F:metal ion transmembrane transporter activity"/>
    <property type="evidence" value="ECO:0007669"/>
    <property type="project" value="InterPro"/>
</dbReference>
<gene>
    <name evidence="7" type="ORF">Slin15195_G094370</name>
</gene>
<dbReference type="InterPro" id="IPR045863">
    <property type="entry name" value="CorA_TM1_TM2"/>
</dbReference>
<keyword evidence="4 6" id="KW-0472">Membrane</keyword>
<evidence type="ECO:0000313" key="8">
    <source>
        <dbReference type="Proteomes" id="UP001056384"/>
    </source>
</evidence>
<feature type="region of interest" description="Disordered" evidence="5">
    <location>
        <begin position="90"/>
        <end position="113"/>
    </location>
</feature>